<dbReference type="AlphaFoldDB" id="A0A4U5TU70"/>
<proteinExistence type="predicted"/>
<dbReference type="Proteomes" id="UP000298787">
    <property type="component" value="Unassembled WGS sequence"/>
</dbReference>
<accession>A0A4U5TU70</accession>
<evidence type="ECO:0000256" key="1">
    <source>
        <dbReference type="SAM" id="MobiDB-lite"/>
    </source>
</evidence>
<keyword evidence="3" id="KW-1185">Reference proteome</keyword>
<reference evidence="2 3" key="1">
    <citation type="submission" date="2019-01" db="EMBL/GenBank/DDBJ databases">
        <title>Genome Assembly of Collichthys lucidus.</title>
        <authorList>
            <person name="Cai M."/>
            <person name="Xiao S."/>
        </authorList>
    </citation>
    <scope>NUCLEOTIDE SEQUENCE [LARGE SCALE GENOMIC DNA]</scope>
    <source>
        <strain evidence="2">JT15FE1705JMU</strain>
        <tissue evidence="2">Muscle</tissue>
    </source>
</reference>
<sequence length="519" mass="58821">MEQRLMLRVVIDEDNIRKLILNERPDSIEGLKTKLSDKLSLQYDFKLQYEDPDFSNALCDLTEITDLPERATLKVIPLMTLELTTLSSSTEQTDSSSADTEILSAAGSTPLPKRQWPEFFDIPNFSVDVAYRLRQADLLFMRDRVPLTPSRDMKHDILEKLAETMYSFKAYPDDDDFSSVAKALISKHPSLTEPGPQPGWYGWKNSLKFKMANYRTKLRKAGCDDVMINGGKRSKHNPEGPSSSKNIKRPRRGEANYLPNLPDRHDESSLENARKVVIEETKKKRPNASLVSRIMEETFSLRRREIVTQEPAVQSMMERWPALFTERQVFAEFNRIASKNLEGNFYEALDQHTPRFIDLFKSKKGTVGQKLTDLMQHINWMSPDVTALRTVVLKGLPIVLSEDSSQVYTTCFVAAKEEALASVTVGVLTVIEDAQQQGPNAVHPQPISIAIILEGGIVMDNVKDFPQAVCLLFGFMYALHLNYPKCMENTFKFIQAVMLGLSNKTLPPKLITLQNKLLG</sequence>
<dbReference type="EMBL" id="ML142788">
    <property type="protein sequence ID" value="TKS64880.1"/>
    <property type="molecule type" value="Genomic_DNA"/>
</dbReference>
<gene>
    <name evidence="2" type="ORF">D9C73_027672</name>
</gene>
<feature type="region of interest" description="Disordered" evidence="1">
    <location>
        <begin position="226"/>
        <end position="269"/>
    </location>
</feature>
<name>A0A4U5TU70_COLLU</name>
<evidence type="ECO:0000313" key="2">
    <source>
        <dbReference type="EMBL" id="TKS64880.1"/>
    </source>
</evidence>
<dbReference type="PANTHER" id="PTHR31025">
    <property type="entry name" value="SI:CH211-196P9.1-RELATED"/>
    <property type="match status" value="1"/>
</dbReference>
<dbReference type="PANTHER" id="PTHR31025:SF19">
    <property type="entry name" value="SI:CH73-42K18.1-RELATED"/>
    <property type="match status" value="1"/>
</dbReference>
<organism evidence="2 3">
    <name type="scientific">Collichthys lucidus</name>
    <name type="common">Big head croaker</name>
    <name type="synonym">Sciaena lucida</name>
    <dbReference type="NCBI Taxonomy" id="240159"/>
    <lineage>
        <taxon>Eukaryota</taxon>
        <taxon>Metazoa</taxon>
        <taxon>Chordata</taxon>
        <taxon>Craniata</taxon>
        <taxon>Vertebrata</taxon>
        <taxon>Euteleostomi</taxon>
        <taxon>Actinopterygii</taxon>
        <taxon>Neopterygii</taxon>
        <taxon>Teleostei</taxon>
        <taxon>Neoteleostei</taxon>
        <taxon>Acanthomorphata</taxon>
        <taxon>Eupercaria</taxon>
        <taxon>Sciaenidae</taxon>
        <taxon>Collichthys</taxon>
    </lineage>
</organism>
<protein>
    <submittedName>
        <fullName evidence="2">Sterile alpha motif domain-containing protein 3</fullName>
    </submittedName>
</protein>
<evidence type="ECO:0000313" key="3">
    <source>
        <dbReference type="Proteomes" id="UP000298787"/>
    </source>
</evidence>